<proteinExistence type="predicted"/>
<sequence>MKQPKKLTRKQKQFLSSKGYDPKKWAFVGVTEETLCFINKETKKIKKFKKEY</sequence>
<accession>A0ABN1LJB0</accession>
<dbReference type="RefSeq" id="WP_346025812.1">
    <property type="nucleotide sequence ID" value="NZ_BAAACO010000001.1"/>
</dbReference>
<evidence type="ECO:0000313" key="2">
    <source>
        <dbReference type="EMBL" id="GAA0856801.1"/>
    </source>
</evidence>
<reference evidence="2 3" key="1">
    <citation type="journal article" date="2019" name="Int. J. Syst. Evol. Microbiol.">
        <title>The Global Catalogue of Microorganisms (GCM) 10K type strain sequencing project: providing services to taxonomists for standard genome sequencing and annotation.</title>
        <authorList>
            <consortium name="The Broad Institute Genomics Platform"/>
            <consortium name="The Broad Institute Genome Sequencing Center for Infectious Disease"/>
            <person name="Wu L."/>
            <person name="Ma J."/>
        </authorList>
    </citation>
    <scope>NUCLEOTIDE SEQUENCE [LARGE SCALE GENOMIC DNA]</scope>
    <source>
        <strain evidence="2 3">JCM 6485</strain>
    </source>
</reference>
<comment type="caution">
    <text evidence="2">The sequence shown here is derived from an EMBL/GenBank/DDBJ whole genome shotgun (WGS) entry which is preliminary data.</text>
</comment>
<keyword evidence="3" id="KW-1185">Reference proteome</keyword>
<name>A0ABN1LJB0_9CLOT</name>
<dbReference type="EMBL" id="BAAACO010000001">
    <property type="protein sequence ID" value="GAA0856801.1"/>
    <property type="molecule type" value="Genomic_DNA"/>
</dbReference>
<dbReference type="Pfam" id="PF21847">
    <property type="entry name" value="DUF6906"/>
    <property type="match status" value="1"/>
</dbReference>
<dbReference type="InterPro" id="IPR054201">
    <property type="entry name" value="DUF6906"/>
</dbReference>
<gene>
    <name evidence="2" type="ORF">GCM10008916_07870</name>
</gene>
<organism evidence="2 3">
    <name type="scientific">Clostridium nitritogenes</name>
    <dbReference type="NCBI Taxonomy" id="83340"/>
    <lineage>
        <taxon>Bacteria</taxon>
        <taxon>Bacillati</taxon>
        <taxon>Bacillota</taxon>
        <taxon>Clostridia</taxon>
        <taxon>Eubacteriales</taxon>
        <taxon>Clostridiaceae</taxon>
        <taxon>Clostridium</taxon>
    </lineage>
</organism>
<evidence type="ECO:0000259" key="1">
    <source>
        <dbReference type="Pfam" id="PF21847"/>
    </source>
</evidence>
<protein>
    <recommendedName>
        <fullName evidence="1">DUF6906 domain-containing protein</fullName>
    </recommendedName>
</protein>
<feature type="domain" description="DUF6906" evidence="1">
    <location>
        <begin position="1"/>
        <end position="50"/>
    </location>
</feature>
<dbReference type="Proteomes" id="UP001501764">
    <property type="component" value="Unassembled WGS sequence"/>
</dbReference>
<evidence type="ECO:0000313" key="3">
    <source>
        <dbReference type="Proteomes" id="UP001501764"/>
    </source>
</evidence>